<dbReference type="SUPFAM" id="SSF53098">
    <property type="entry name" value="Ribonuclease H-like"/>
    <property type="match status" value="1"/>
</dbReference>
<evidence type="ECO:0000313" key="11">
    <source>
        <dbReference type="EMBL" id="KAJ3032241.1"/>
    </source>
</evidence>
<keyword evidence="2" id="KW-0479">Metal-binding</keyword>
<dbReference type="InterPro" id="IPR013520">
    <property type="entry name" value="Ribonucl_H"/>
</dbReference>
<proteinExistence type="predicted"/>
<dbReference type="GO" id="GO:0008270">
    <property type="term" value="F:zinc ion binding"/>
    <property type="evidence" value="ECO:0007669"/>
    <property type="project" value="UniProtKB-KW"/>
</dbReference>
<dbReference type="InterPro" id="IPR012677">
    <property type="entry name" value="Nucleotide-bd_a/b_plait_sf"/>
</dbReference>
<dbReference type="AlphaFoldDB" id="A0AAD5S1Y9"/>
<dbReference type="InterPro" id="IPR036443">
    <property type="entry name" value="Znf_RanBP2_sf"/>
</dbReference>
<evidence type="ECO:0000256" key="6">
    <source>
        <dbReference type="ARBA" id="ARBA00022839"/>
    </source>
</evidence>
<feature type="domain" description="RRM" evidence="9">
    <location>
        <begin position="265"/>
        <end position="342"/>
    </location>
</feature>
<keyword evidence="7" id="KW-0694">RNA-binding</keyword>
<name>A0AAD5S1Y9_9FUNG</name>
<evidence type="ECO:0000256" key="4">
    <source>
        <dbReference type="ARBA" id="ARBA00022801"/>
    </source>
</evidence>
<sequence length="403" mass="43968">MSHEVVASLLSSLSLQADGAESNLGSHCPYDFIIALDLEATCDENHADPTLVKVPKDGGEIIELSYAVVSVPERRIVHQKQCFVKPVETIVTPFCTQLTGITEDTVANADTLRAAVEDLVSFIQTHPQSTFCLMAHGEWDLRYQLPRECREKGIALPAQFSVFFDAIREVNRVLSLSSGVQRQVGNTSLTGLCKQLGIQHEGRVHSGLDDALTVAKIAIAVLQRVEAWFAEKGSDAAIPAGLDLPMSTPVDLAQEIEDFAVSRARVLKLLGIPYKVTDVQVKAFVQGAGVEPEEIYVVKNAEGRSDGWGLIVFRSHEDAMKALSLNGRVLADRTVQVSPGSDQDLADTAATRGAFMTETELSQITQQQVMKPGDWLCPICQFHNFASRRNCSKCNIQNPNPTP</sequence>
<dbReference type="GO" id="GO:0003723">
    <property type="term" value="F:RNA binding"/>
    <property type="evidence" value="ECO:0007669"/>
    <property type="project" value="UniProtKB-UniRule"/>
</dbReference>
<evidence type="ECO:0000259" key="10">
    <source>
        <dbReference type="PROSITE" id="PS50199"/>
    </source>
</evidence>
<dbReference type="CDD" id="cd06133">
    <property type="entry name" value="ERI-1_3'hExo_like"/>
    <property type="match status" value="1"/>
</dbReference>
<dbReference type="InterPro" id="IPR012337">
    <property type="entry name" value="RNaseH-like_sf"/>
</dbReference>
<evidence type="ECO:0000313" key="12">
    <source>
        <dbReference type="Proteomes" id="UP001212841"/>
    </source>
</evidence>
<feature type="domain" description="RanBP2-type" evidence="10">
    <location>
        <begin position="371"/>
        <end position="400"/>
    </location>
</feature>
<dbReference type="EMBL" id="JADGJD010002501">
    <property type="protein sequence ID" value="KAJ3032241.1"/>
    <property type="molecule type" value="Genomic_DNA"/>
</dbReference>
<dbReference type="GO" id="GO:0000175">
    <property type="term" value="F:3'-5'-RNA exonuclease activity"/>
    <property type="evidence" value="ECO:0007669"/>
    <property type="project" value="InterPro"/>
</dbReference>
<dbReference type="Pfam" id="PF00929">
    <property type="entry name" value="RNase_T"/>
    <property type="match status" value="1"/>
</dbReference>
<dbReference type="Gene3D" id="3.30.420.10">
    <property type="entry name" value="Ribonuclease H-like superfamily/Ribonuclease H"/>
    <property type="match status" value="1"/>
</dbReference>
<dbReference type="InterPro" id="IPR047201">
    <property type="entry name" value="ERI-1_3'hExo-like"/>
</dbReference>
<feature type="non-terminal residue" evidence="11">
    <location>
        <position position="403"/>
    </location>
</feature>
<dbReference type="PANTHER" id="PTHR23044:SF61">
    <property type="entry name" value="3'-5' EXORIBONUCLEASE 1-RELATED"/>
    <property type="match status" value="1"/>
</dbReference>
<evidence type="ECO:0000259" key="9">
    <source>
        <dbReference type="PROSITE" id="PS50102"/>
    </source>
</evidence>
<protein>
    <submittedName>
        <fullName evidence="11">Uncharacterized protein</fullName>
    </submittedName>
</protein>
<evidence type="ECO:0000256" key="3">
    <source>
        <dbReference type="ARBA" id="ARBA00022771"/>
    </source>
</evidence>
<dbReference type="SMART" id="SM00547">
    <property type="entry name" value="ZnF_RBZ"/>
    <property type="match status" value="1"/>
</dbReference>
<evidence type="ECO:0000256" key="8">
    <source>
        <dbReference type="PROSITE-ProRule" id="PRU00322"/>
    </source>
</evidence>
<keyword evidence="12" id="KW-1185">Reference proteome</keyword>
<dbReference type="SUPFAM" id="SSF54928">
    <property type="entry name" value="RNA-binding domain, RBD"/>
    <property type="match status" value="1"/>
</dbReference>
<dbReference type="Proteomes" id="UP001212841">
    <property type="component" value="Unassembled WGS sequence"/>
</dbReference>
<evidence type="ECO:0000256" key="5">
    <source>
        <dbReference type="ARBA" id="ARBA00022833"/>
    </source>
</evidence>
<keyword evidence="5" id="KW-0862">Zinc</keyword>
<dbReference type="PANTHER" id="PTHR23044">
    <property type="entry name" value="3'-5' EXONUCLEASE ERI1-RELATED"/>
    <property type="match status" value="1"/>
</dbReference>
<evidence type="ECO:0000256" key="7">
    <source>
        <dbReference type="PROSITE-ProRule" id="PRU00176"/>
    </source>
</evidence>
<evidence type="ECO:0000256" key="2">
    <source>
        <dbReference type="ARBA" id="ARBA00022723"/>
    </source>
</evidence>
<dbReference type="SUPFAM" id="SSF90209">
    <property type="entry name" value="Ran binding protein zinc finger-like"/>
    <property type="match status" value="1"/>
</dbReference>
<dbReference type="PROSITE" id="PS01358">
    <property type="entry name" value="ZF_RANBP2_1"/>
    <property type="match status" value="1"/>
</dbReference>
<keyword evidence="1" id="KW-0540">Nuclease</keyword>
<keyword evidence="6" id="KW-0269">Exonuclease</keyword>
<dbReference type="InterPro" id="IPR000504">
    <property type="entry name" value="RRM_dom"/>
</dbReference>
<keyword evidence="3 8" id="KW-0863">Zinc-finger</keyword>
<dbReference type="InterPro" id="IPR001876">
    <property type="entry name" value="Znf_RanBP2"/>
</dbReference>
<gene>
    <name evidence="11" type="ORF">HK097_005360</name>
</gene>
<dbReference type="Gene3D" id="3.30.70.330">
    <property type="match status" value="1"/>
</dbReference>
<dbReference type="InterPro" id="IPR051274">
    <property type="entry name" value="3-5_Exoribonuclease"/>
</dbReference>
<dbReference type="PROSITE" id="PS50102">
    <property type="entry name" value="RRM"/>
    <property type="match status" value="1"/>
</dbReference>
<accession>A0AAD5S1Y9</accession>
<dbReference type="Gene3D" id="4.10.1060.10">
    <property type="entry name" value="Zinc finger, RanBP2-type"/>
    <property type="match status" value="1"/>
</dbReference>
<dbReference type="InterPro" id="IPR035979">
    <property type="entry name" value="RBD_domain_sf"/>
</dbReference>
<evidence type="ECO:0000256" key="1">
    <source>
        <dbReference type="ARBA" id="ARBA00022722"/>
    </source>
</evidence>
<dbReference type="PROSITE" id="PS50199">
    <property type="entry name" value="ZF_RANBP2_2"/>
    <property type="match status" value="1"/>
</dbReference>
<dbReference type="InterPro" id="IPR036397">
    <property type="entry name" value="RNaseH_sf"/>
</dbReference>
<reference evidence="11" key="1">
    <citation type="submission" date="2020-05" db="EMBL/GenBank/DDBJ databases">
        <title>Phylogenomic resolution of chytrid fungi.</title>
        <authorList>
            <person name="Stajich J.E."/>
            <person name="Amses K."/>
            <person name="Simmons R."/>
            <person name="Seto K."/>
            <person name="Myers J."/>
            <person name="Bonds A."/>
            <person name="Quandt C.A."/>
            <person name="Barry K."/>
            <person name="Liu P."/>
            <person name="Grigoriev I."/>
            <person name="Longcore J.E."/>
            <person name="James T.Y."/>
        </authorList>
    </citation>
    <scope>NUCLEOTIDE SEQUENCE</scope>
    <source>
        <strain evidence="11">JEL0318</strain>
    </source>
</reference>
<dbReference type="SMART" id="SM00479">
    <property type="entry name" value="EXOIII"/>
    <property type="match status" value="1"/>
</dbReference>
<dbReference type="SMART" id="SM00360">
    <property type="entry name" value="RRM"/>
    <property type="match status" value="1"/>
</dbReference>
<organism evidence="11 12">
    <name type="scientific">Rhizophlyctis rosea</name>
    <dbReference type="NCBI Taxonomy" id="64517"/>
    <lineage>
        <taxon>Eukaryota</taxon>
        <taxon>Fungi</taxon>
        <taxon>Fungi incertae sedis</taxon>
        <taxon>Chytridiomycota</taxon>
        <taxon>Chytridiomycota incertae sedis</taxon>
        <taxon>Chytridiomycetes</taxon>
        <taxon>Rhizophlyctidales</taxon>
        <taxon>Rhizophlyctidaceae</taxon>
        <taxon>Rhizophlyctis</taxon>
    </lineage>
</organism>
<comment type="caution">
    <text evidence="11">The sequence shown here is derived from an EMBL/GenBank/DDBJ whole genome shotgun (WGS) entry which is preliminary data.</text>
</comment>
<keyword evidence="4" id="KW-0378">Hydrolase</keyword>
<dbReference type="Pfam" id="PF00076">
    <property type="entry name" value="RRM_1"/>
    <property type="match status" value="1"/>
</dbReference>